<dbReference type="Gene3D" id="3.40.710.10">
    <property type="entry name" value="DD-peptidase/beta-lactamase superfamily"/>
    <property type="match status" value="1"/>
</dbReference>
<dbReference type="InterPro" id="IPR012338">
    <property type="entry name" value="Beta-lactam/transpept-like"/>
</dbReference>
<dbReference type="PANTHER" id="PTHR30627:SF24">
    <property type="entry name" value="PENICILLIN-BINDING PROTEIN 4B"/>
    <property type="match status" value="1"/>
</dbReference>
<gene>
    <name evidence="3" type="ORF">ISG29_20035</name>
</gene>
<dbReference type="SUPFAM" id="SSF56601">
    <property type="entry name" value="beta-lactamase/transpeptidase-like"/>
    <property type="match status" value="1"/>
</dbReference>
<evidence type="ECO:0000313" key="3">
    <source>
        <dbReference type="EMBL" id="MBF4163966.1"/>
    </source>
</evidence>
<dbReference type="RefSeq" id="WP_194505221.1">
    <property type="nucleotide sequence ID" value="NZ_JADIVZ010000017.1"/>
</dbReference>
<dbReference type="Pfam" id="PF21922">
    <property type="entry name" value="PBP_dimer_2"/>
    <property type="match status" value="1"/>
</dbReference>
<evidence type="ECO:0000313" key="4">
    <source>
        <dbReference type="Proteomes" id="UP000656804"/>
    </source>
</evidence>
<dbReference type="GO" id="GO:0008658">
    <property type="term" value="F:penicillin binding"/>
    <property type="evidence" value="ECO:0007669"/>
    <property type="project" value="InterPro"/>
</dbReference>
<dbReference type="Pfam" id="PF00905">
    <property type="entry name" value="Transpeptidase"/>
    <property type="match status" value="1"/>
</dbReference>
<accession>A0A930V511</accession>
<dbReference type="InterPro" id="IPR054120">
    <property type="entry name" value="PBPA_dimer"/>
</dbReference>
<name>A0A930V511_9ACTN</name>
<dbReference type="GO" id="GO:0071555">
    <property type="term" value="P:cell wall organization"/>
    <property type="evidence" value="ECO:0007669"/>
    <property type="project" value="TreeGrafter"/>
</dbReference>
<comment type="caution">
    <text evidence="3">The sequence shown here is derived from an EMBL/GenBank/DDBJ whole genome shotgun (WGS) entry which is preliminary data.</text>
</comment>
<evidence type="ECO:0000259" key="1">
    <source>
        <dbReference type="Pfam" id="PF00905"/>
    </source>
</evidence>
<dbReference type="EMBL" id="JADIVZ010000017">
    <property type="protein sequence ID" value="MBF4163966.1"/>
    <property type="molecule type" value="Genomic_DNA"/>
</dbReference>
<proteinExistence type="predicted"/>
<dbReference type="InterPro" id="IPR050515">
    <property type="entry name" value="Beta-lactam/transpept"/>
</dbReference>
<evidence type="ECO:0000259" key="2">
    <source>
        <dbReference type="Pfam" id="PF21922"/>
    </source>
</evidence>
<reference evidence="3" key="1">
    <citation type="submission" date="2020-11" db="EMBL/GenBank/DDBJ databases">
        <title>Nocardioides sp. CBS4Y-1, whole genome shotgun sequence.</title>
        <authorList>
            <person name="Tuo L."/>
        </authorList>
    </citation>
    <scope>NUCLEOTIDE SEQUENCE</scope>
    <source>
        <strain evidence="3">CBS4Y-1</strain>
    </source>
</reference>
<dbReference type="PANTHER" id="PTHR30627">
    <property type="entry name" value="PEPTIDOGLYCAN D,D-TRANSPEPTIDASE"/>
    <property type="match status" value="1"/>
</dbReference>
<dbReference type="InterPro" id="IPR001460">
    <property type="entry name" value="PCN-bd_Tpept"/>
</dbReference>
<feature type="domain" description="Penicillin-binding protein transpeptidase" evidence="1">
    <location>
        <begin position="170"/>
        <end position="496"/>
    </location>
</feature>
<dbReference type="GO" id="GO:0071972">
    <property type="term" value="F:peptidoglycan L,D-transpeptidase activity"/>
    <property type="evidence" value="ECO:0007669"/>
    <property type="project" value="TreeGrafter"/>
</dbReference>
<dbReference type="AlphaFoldDB" id="A0A930V511"/>
<keyword evidence="4" id="KW-1185">Reference proteome</keyword>
<dbReference type="Proteomes" id="UP000656804">
    <property type="component" value="Unassembled WGS sequence"/>
</dbReference>
<dbReference type="Gene3D" id="3.90.1310.10">
    <property type="entry name" value="Penicillin-binding protein 2a (Domain 2)"/>
    <property type="match status" value="1"/>
</dbReference>
<sequence>MNKPIRTISLFCLVLFLALMANVTYLQYWKASSLDNDPRNRRAVDASFSQQRGAILVGQNQTPIAKSVPSKDQYLFQREYTRPLMYAQITGWYNYFNAQSGSCSTCQRRIEQTQNDVLSGDDDRLFVTRLVDMLSNKEPVGGNVSLTIDPKAQEAAYNGLKNVLGPSGEGAVVALEPRTGKVLAMVSLPSFDPNKLASHDLSQVTKVGDSLDNDSSQPLLNRAIQTTLPPGSTFKIVTAAAAIQDGLYTKDDLVPGGATYQLPQTTGDTGLVDNEGRDCGTGRIPFAQALENSCNTSFAHMAIEVGADKLREQADAFGFDQQYFTDMTPQATSVFPDDANEPQTGQSGIGQYDVRATPLQMAMVTAAIANDGKVMRPYVVDEIQSPEFEQIEKTQPETISQAISSSTASQLTDLLVSVVDDGTAYEAKIPGVSVAGKTGTAQTGTDAPPYAWFVSFAPADDPEVAVAVMIQKAPNVPRGEIAGGALGGPIAKAIMEAVINP</sequence>
<protein>
    <submittedName>
        <fullName evidence="3">Penicillin-binding protein 2</fullName>
    </submittedName>
</protein>
<feature type="domain" description="Penicillin binding protein A dimerisation" evidence="2">
    <location>
        <begin position="52"/>
        <end position="144"/>
    </location>
</feature>
<dbReference type="GO" id="GO:0005886">
    <property type="term" value="C:plasma membrane"/>
    <property type="evidence" value="ECO:0007669"/>
    <property type="project" value="TreeGrafter"/>
</dbReference>
<organism evidence="3 4">
    <name type="scientific">Nocardioides acrostichi</name>
    <dbReference type="NCBI Taxonomy" id="2784339"/>
    <lineage>
        <taxon>Bacteria</taxon>
        <taxon>Bacillati</taxon>
        <taxon>Actinomycetota</taxon>
        <taxon>Actinomycetes</taxon>
        <taxon>Propionibacteriales</taxon>
        <taxon>Nocardioidaceae</taxon>
        <taxon>Nocardioides</taxon>
    </lineage>
</organism>